<dbReference type="AlphaFoldDB" id="A0A9R1C911"/>
<reference evidence="1" key="1">
    <citation type="journal article" date="2022" name="Int. J. Syst. Evol. Microbiol.">
        <title>Prevotella lacticifex sp. nov., isolated from the rumen of cows.</title>
        <authorList>
            <person name="Shinkai T."/>
            <person name="Ikeyama N."/>
            <person name="Kumagai M."/>
            <person name="Ohmori H."/>
            <person name="Sakamoto M."/>
            <person name="Ohkuma M."/>
            <person name="Mitsumori M."/>
        </authorList>
    </citation>
    <scope>NUCLEOTIDE SEQUENCE</scope>
    <source>
        <strain evidence="1">R5076</strain>
    </source>
</reference>
<comment type="caution">
    <text evidence="1">The sequence shown here is derived from an EMBL/GenBank/DDBJ whole genome shotgun (WGS) entry which is preliminary data.</text>
</comment>
<gene>
    <name evidence="1" type="ORF">PRLR5076_10600</name>
</gene>
<proteinExistence type="predicted"/>
<protein>
    <submittedName>
        <fullName evidence="1">Uncharacterized protein</fullName>
    </submittedName>
</protein>
<accession>A0A9R1C911</accession>
<organism evidence="1 2">
    <name type="scientific">Prevotella lacticifex</name>
    <dbReference type="NCBI Taxonomy" id="2854755"/>
    <lineage>
        <taxon>Bacteria</taxon>
        <taxon>Pseudomonadati</taxon>
        <taxon>Bacteroidota</taxon>
        <taxon>Bacteroidia</taxon>
        <taxon>Bacteroidales</taxon>
        <taxon>Prevotellaceae</taxon>
        <taxon>Prevotella</taxon>
    </lineage>
</organism>
<sequence length="84" mass="9830">MSKKSHSPRPADLDAEYSRYLKQIEAGNQAVTAKDEITHILTRMISLAESDQIDSPEYRQLQERLNFLQDFNKRQERIFNSLGF</sequence>
<dbReference type="EMBL" id="BPUB01000001">
    <property type="protein sequence ID" value="GJG58209.1"/>
    <property type="molecule type" value="Genomic_DNA"/>
</dbReference>
<evidence type="ECO:0000313" key="1">
    <source>
        <dbReference type="EMBL" id="GJG58209.1"/>
    </source>
</evidence>
<dbReference type="Proteomes" id="UP000825483">
    <property type="component" value="Unassembled WGS sequence"/>
</dbReference>
<name>A0A9R1C911_9BACT</name>
<evidence type="ECO:0000313" key="2">
    <source>
        <dbReference type="Proteomes" id="UP000825483"/>
    </source>
</evidence>
<keyword evidence="2" id="KW-1185">Reference proteome</keyword>
<dbReference type="GeneID" id="72467991"/>
<dbReference type="RefSeq" id="WP_223927333.1">
    <property type="nucleotide sequence ID" value="NZ_BPTU01000003.1"/>
</dbReference>